<evidence type="ECO:0000313" key="2">
    <source>
        <dbReference type="Proteomes" id="UP000298340"/>
    </source>
</evidence>
<comment type="caution">
    <text evidence="1">The sequence shown here is derived from an EMBL/GenBank/DDBJ whole genome shotgun (WGS) entry which is preliminary data.</text>
</comment>
<dbReference type="Proteomes" id="UP000298340">
    <property type="component" value="Unassembled WGS sequence"/>
</dbReference>
<organism evidence="1 2">
    <name type="scientific">Flavobacterium circumlabens</name>
    <dbReference type="NCBI Taxonomy" id="2133765"/>
    <lineage>
        <taxon>Bacteria</taxon>
        <taxon>Pseudomonadati</taxon>
        <taxon>Bacteroidota</taxon>
        <taxon>Flavobacteriia</taxon>
        <taxon>Flavobacteriales</taxon>
        <taxon>Flavobacteriaceae</taxon>
        <taxon>Flavobacterium</taxon>
    </lineage>
</organism>
<evidence type="ECO:0000313" key="1">
    <source>
        <dbReference type="EMBL" id="TEB42274.1"/>
    </source>
</evidence>
<proteinExistence type="predicted"/>
<dbReference type="AlphaFoldDB" id="A0A4Y7U7P1"/>
<protein>
    <submittedName>
        <fullName evidence="1">Uncharacterized protein</fullName>
    </submittedName>
</protein>
<reference evidence="1 2" key="1">
    <citation type="journal article" date="2018" name="Syst. Appl. Microbiol.">
        <title>Flavobacterium circumlabens sp. nov. and Flavobacterium cupreum sp. nov., two psychrotrophic species isolated from Antarctic environmental samples.</title>
        <authorList>
            <person name="Kralova S."/>
            <person name="Busse H.J."/>
            <person name="Svec P."/>
            <person name="Maslanova I."/>
            <person name="Stankova E."/>
            <person name="Bartak M."/>
            <person name="Sedlacek I."/>
        </authorList>
    </citation>
    <scope>NUCLEOTIDE SEQUENCE [LARGE SCALE GENOMIC DNA]</scope>
    <source>
        <strain evidence="1 2">CCM 8828</strain>
    </source>
</reference>
<gene>
    <name evidence="1" type="ORF">D0809_20445</name>
</gene>
<accession>A0A4Y7U7P1</accession>
<name>A0A4Y7U7P1_9FLAO</name>
<sequence length="86" mass="9878">MKRNGFALIATTLKINQDFVFTFLFILPVNCLSMNFSNELNHITELYNTLDFSNEGDLLLSIENKNTCENILTTVQFILNKDPTMI</sequence>
<dbReference type="EMBL" id="QWDN01000009">
    <property type="protein sequence ID" value="TEB42274.1"/>
    <property type="molecule type" value="Genomic_DNA"/>
</dbReference>